<organism evidence="2 3">
    <name type="scientific">Macrostomum lignano</name>
    <dbReference type="NCBI Taxonomy" id="282301"/>
    <lineage>
        <taxon>Eukaryota</taxon>
        <taxon>Metazoa</taxon>
        <taxon>Spiralia</taxon>
        <taxon>Lophotrochozoa</taxon>
        <taxon>Platyhelminthes</taxon>
        <taxon>Rhabditophora</taxon>
        <taxon>Macrostomorpha</taxon>
        <taxon>Macrostomida</taxon>
        <taxon>Macrostomidae</taxon>
        <taxon>Macrostomum</taxon>
    </lineage>
</organism>
<name>A0A1I8FLF5_9PLAT</name>
<evidence type="ECO:0000256" key="1">
    <source>
        <dbReference type="SAM" id="MobiDB-lite"/>
    </source>
</evidence>
<sequence length="73" mass="7374">MLQSLPGSTSVEAGRAVPPDPDKMSCSKKVMLNYFQRYGRYCTAGPRRHGGGSGGGPASPVAPAPGGGGLLLT</sequence>
<keyword evidence="2" id="KW-1185">Reference proteome</keyword>
<reference evidence="3" key="1">
    <citation type="submission" date="2016-11" db="UniProtKB">
        <authorList>
            <consortium name="WormBaseParasite"/>
        </authorList>
    </citation>
    <scope>IDENTIFICATION</scope>
</reference>
<proteinExistence type="predicted"/>
<protein>
    <submittedName>
        <fullName evidence="3">RFX-type winged-helix domain-containing protein</fullName>
    </submittedName>
</protein>
<feature type="region of interest" description="Disordered" evidence="1">
    <location>
        <begin position="45"/>
        <end position="73"/>
    </location>
</feature>
<evidence type="ECO:0000313" key="2">
    <source>
        <dbReference type="Proteomes" id="UP000095280"/>
    </source>
</evidence>
<dbReference type="AlphaFoldDB" id="A0A1I8FLF5"/>
<dbReference type="WBParaSite" id="maker-unitig_37884-snap-gene-0.2-mRNA-1">
    <property type="protein sequence ID" value="maker-unitig_37884-snap-gene-0.2-mRNA-1"/>
    <property type="gene ID" value="maker-unitig_37884-snap-gene-0.2"/>
</dbReference>
<evidence type="ECO:0000313" key="3">
    <source>
        <dbReference type="WBParaSite" id="maker-unitig_37884-snap-gene-0.2-mRNA-1"/>
    </source>
</evidence>
<feature type="region of interest" description="Disordered" evidence="1">
    <location>
        <begin position="1"/>
        <end position="23"/>
    </location>
</feature>
<accession>A0A1I8FLF5</accession>
<feature type="compositionally biased region" description="Polar residues" evidence="1">
    <location>
        <begin position="1"/>
        <end position="11"/>
    </location>
</feature>
<dbReference type="Proteomes" id="UP000095280">
    <property type="component" value="Unplaced"/>
</dbReference>